<evidence type="ECO:0000313" key="2">
    <source>
        <dbReference type="Proteomes" id="UP000093199"/>
    </source>
</evidence>
<sequence>MHIHEIIKKEAYLTNLLKLLLDARIIRLFNGKISSTHMLIEKDVTFFDTEENLCREWLSSVYGSYSFYEGFTTQEDCEAYIRQTSYPNHQYVIIRFLQYYYAIFYANTQHQQVIGQQVSYYTKNNLFLVAERPPNNLITKERERLPVIPLIFHELKAFDATIEAFHLADEQAKKFTPMPLADAIDYMVLLGVTFKDLWYICDSPYAITRNRALLNMYFNYGHGFTTFCKYTNALAVNPFQRLLYMPKRRVEHFQMDIDDYRTPHRMLPYREVRRYQEFMRTRPFSPLDEQ</sequence>
<proteinExistence type="predicted"/>
<dbReference type="AlphaFoldDB" id="A0A1C0YID9"/>
<reference evidence="1 2" key="1">
    <citation type="submission" date="2016-07" db="EMBL/GenBank/DDBJ databases">
        <title>Caryophanon tenue genome sequencing.</title>
        <authorList>
            <person name="Verma A."/>
            <person name="Pal Y."/>
            <person name="Krishnamurthi S."/>
        </authorList>
    </citation>
    <scope>NUCLEOTIDE SEQUENCE [LARGE SCALE GENOMIC DNA]</scope>
    <source>
        <strain evidence="1 2">DSM 14152</strain>
    </source>
</reference>
<dbReference type="Proteomes" id="UP000093199">
    <property type="component" value="Unassembled WGS sequence"/>
</dbReference>
<name>A0A1C0YID9_9BACL</name>
<protein>
    <submittedName>
        <fullName evidence="1">Uncharacterized protein</fullName>
    </submittedName>
</protein>
<comment type="caution">
    <text evidence="1">The sequence shown here is derived from an EMBL/GenBank/DDBJ whole genome shotgun (WGS) entry which is preliminary data.</text>
</comment>
<dbReference type="OrthoDB" id="2987504at2"/>
<evidence type="ECO:0000313" key="1">
    <source>
        <dbReference type="EMBL" id="OCS86927.1"/>
    </source>
</evidence>
<gene>
    <name evidence="1" type="ORF">A6M13_12060</name>
</gene>
<organism evidence="1 2">
    <name type="scientific">Caryophanon tenue</name>
    <dbReference type="NCBI Taxonomy" id="33978"/>
    <lineage>
        <taxon>Bacteria</taxon>
        <taxon>Bacillati</taxon>
        <taxon>Bacillota</taxon>
        <taxon>Bacilli</taxon>
        <taxon>Bacillales</taxon>
        <taxon>Caryophanaceae</taxon>
        <taxon>Caryophanon</taxon>
    </lineage>
</organism>
<accession>A0A1C0YID9</accession>
<dbReference type="EMBL" id="MASJ01000007">
    <property type="protein sequence ID" value="OCS86927.1"/>
    <property type="molecule type" value="Genomic_DNA"/>
</dbReference>
<keyword evidence="2" id="KW-1185">Reference proteome</keyword>
<dbReference type="RefSeq" id="WP_066544138.1">
    <property type="nucleotide sequence ID" value="NZ_MASJ01000007.1"/>
</dbReference>
<dbReference type="STRING" id="33978.A6M13_12060"/>